<reference evidence="2" key="1">
    <citation type="journal article" date="2018" name="PLoS Negl. Trop. Dis.">
        <title>An insight into the salivary gland and fat body transcriptome of Panstrongylus lignarius (Hemiptera: Heteroptera), the main vector of Chagas disease in Peru.</title>
        <authorList>
            <person name="Nevoa J.C."/>
            <person name="Mendes M.T."/>
            <person name="da Silva M.V."/>
            <person name="Soares S.C."/>
            <person name="Oliveira C.J.F."/>
            <person name="Ribeiro J.M.C."/>
        </authorList>
    </citation>
    <scope>NUCLEOTIDE SEQUENCE</scope>
</reference>
<dbReference type="AlphaFoldDB" id="A0A224XT46"/>
<protein>
    <submittedName>
        <fullName evidence="2">Uncharacterized protein</fullName>
    </submittedName>
</protein>
<organism evidence="2">
    <name type="scientific">Panstrongylus lignarius</name>
    <dbReference type="NCBI Taxonomy" id="156445"/>
    <lineage>
        <taxon>Eukaryota</taxon>
        <taxon>Metazoa</taxon>
        <taxon>Ecdysozoa</taxon>
        <taxon>Arthropoda</taxon>
        <taxon>Hexapoda</taxon>
        <taxon>Insecta</taxon>
        <taxon>Pterygota</taxon>
        <taxon>Neoptera</taxon>
        <taxon>Paraneoptera</taxon>
        <taxon>Hemiptera</taxon>
        <taxon>Heteroptera</taxon>
        <taxon>Panheteroptera</taxon>
        <taxon>Cimicomorpha</taxon>
        <taxon>Reduviidae</taxon>
        <taxon>Triatominae</taxon>
        <taxon>Panstrongylus</taxon>
    </lineage>
</organism>
<name>A0A224XT46_9HEMI</name>
<keyword evidence="1" id="KW-0812">Transmembrane</keyword>
<evidence type="ECO:0000256" key="1">
    <source>
        <dbReference type="SAM" id="Phobius"/>
    </source>
</evidence>
<dbReference type="EMBL" id="GFTR01000709">
    <property type="protein sequence ID" value="JAW15717.1"/>
    <property type="molecule type" value="Transcribed_RNA"/>
</dbReference>
<evidence type="ECO:0000313" key="2">
    <source>
        <dbReference type="EMBL" id="JAW15717.1"/>
    </source>
</evidence>
<sequence length="77" mass="8068">MVEDIGSSVVVVVLIVVVVVVGDSVARGIGNRNGPVLGLLFGSGGPYIEFSLCKKKSHCADGFTFTTFTHLPKESCL</sequence>
<keyword evidence="1" id="KW-0472">Membrane</keyword>
<proteinExistence type="predicted"/>
<feature type="transmembrane region" description="Helical" evidence="1">
    <location>
        <begin position="6"/>
        <end position="26"/>
    </location>
</feature>
<keyword evidence="1" id="KW-1133">Transmembrane helix</keyword>
<accession>A0A224XT46</accession>